<keyword evidence="3" id="KW-1185">Reference proteome</keyword>
<feature type="domain" description="PilZ" evidence="1">
    <location>
        <begin position="4"/>
        <end position="88"/>
    </location>
</feature>
<dbReference type="AlphaFoldDB" id="A0A7J4ZMV6"/>
<gene>
    <name evidence="2" type="ORF">F6V25_14675</name>
</gene>
<sequence>MLDDRSDERMQYITKCEFAVRGTVYKCLLDNLSATGASVDMIPSDQEYITTGDIGTLTVLLSPPVKYLCNVVRIKSTQVGLQFLDDNDRT</sequence>
<protein>
    <submittedName>
        <fullName evidence="2">PilZ domain-containing protein</fullName>
    </submittedName>
</protein>
<comment type="caution">
    <text evidence="2">The sequence shown here is derived from an EMBL/GenBank/DDBJ whole genome shotgun (WGS) entry which is preliminary data.</text>
</comment>
<dbReference type="InterPro" id="IPR009875">
    <property type="entry name" value="PilZ_domain"/>
</dbReference>
<accession>A0A7J4ZMV6</accession>
<dbReference type="GO" id="GO:0035438">
    <property type="term" value="F:cyclic-di-GMP binding"/>
    <property type="evidence" value="ECO:0007669"/>
    <property type="project" value="InterPro"/>
</dbReference>
<reference evidence="2 3" key="1">
    <citation type="submission" date="2019-09" db="EMBL/GenBank/DDBJ databases">
        <title>Geobacter sp. Red96, a novel strain isolated from paddy soil.</title>
        <authorList>
            <person name="Xu Z."/>
            <person name="Masuda Y."/>
            <person name="Itoh H."/>
            <person name="Senoo K."/>
        </authorList>
    </citation>
    <scope>NUCLEOTIDE SEQUENCE [LARGE SCALE GENOMIC DNA]</scope>
    <source>
        <strain evidence="2 3">Red96</strain>
    </source>
</reference>
<dbReference type="RefSeq" id="WP_151129367.1">
    <property type="nucleotide sequence ID" value="NZ_VZQZ01000010.1"/>
</dbReference>
<dbReference type="Pfam" id="PF07238">
    <property type="entry name" value="PilZ"/>
    <property type="match status" value="1"/>
</dbReference>
<proteinExistence type="predicted"/>
<dbReference type="SUPFAM" id="SSF141371">
    <property type="entry name" value="PilZ domain-like"/>
    <property type="match status" value="1"/>
</dbReference>
<dbReference type="EMBL" id="VZQZ01000010">
    <property type="protein sequence ID" value="KAB0664049.1"/>
    <property type="molecule type" value="Genomic_DNA"/>
</dbReference>
<evidence type="ECO:0000313" key="3">
    <source>
        <dbReference type="Proteomes" id="UP000420562"/>
    </source>
</evidence>
<name>A0A7J4ZMV6_9BACT</name>
<organism evidence="2 3">
    <name type="scientific">Oryzomonas japonica</name>
    <dbReference type="NCBI Taxonomy" id="2603858"/>
    <lineage>
        <taxon>Bacteria</taxon>
        <taxon>Pseudomonadati</taxon>
        <taxon>Thermodesulfobacteriota</taxon>
        <taxon>Desulfuromonadia</taxon>
        <taxon>Geobacterales</taxon>
        <taxon>Geobacteraceae</taxon>
        <taxon>Oryzomonas</taxon>
    </lineage>
</organism>
<dbReference type="Gene3D" id="2.40.10.220">
    <property type="entry name" value="predicted glycosyltransferase like domains"/>
    <property type="match status" value="1"/>
</dbReference>
<evidence type="ECO:0000259" key="1">
    <source>
        <dbReference type="Pfam" id="PF07238"/>
    </source>
</evidence>
<dbReference type="Proteomes" id="UP000420562">
    <property type="component" value="Unassembled WGS sequence"/>
</dbReference>
<evidence type="ECO:0000313" key="2">
    <source>
        <dbReference type="EMBL" id="KAB0664049.1"/>
    </source>
</evidence>